<keyword evidence="2" id="KW-0413">Isomerase</keyword>
<keyword evidence="1" id="KW-0472">Membrane</keyword>
<feature type="transmembrane region" description="Helical" evidence="1">
    <location>
        <begin position="133"/>
        <end position="154"/>
    </location>
</feature>
<keyword evidence="1" id="KW-1133">Transmembrane helix</keyword>
<dbReference type="Proteomes" id="UP000248688">
    <property type="component" value="Chromosome"/>
</dbReference>
<dbReference type="RefSeq" id="WP_112786177.1">
    <property type="nucleotide sequence ID" value="NZ_CP030041.1"/>
</dbReference>
<name>A0A2Z4IPI0_9BACT</name>
<dbReference type="OrthoDB" id="838071at2"/>
<dbReference type="GO" id="GO:0016853">
    <property type="term" value="F:isomerase activity"/>
    <property type="evidence" value="ECO:0007669"/>
    <property type="project" value="UniProtKB-KW"/>
</dbReference>
<gene>
    <name evidence="2" type="ORF">DN752_23145</name>
</gene>
<dbReference type="AlphaFoldDB" id="A0A2Z4IPI0"/>
<keyword evidence="3" id="KW-1185">Reference proteome</keyword>
<proteinExistence type="predicted"/>
<dbReference type="KEGG" id="est:DN752_23145"/>
<feature type="transmembrane region" description="Helical" evidence="1">
    <location>
        <begin position="95"/>
        <end position="118"/>
    </location>
</feature>
<dbReference type="EMBL" id="CP030041">
    <property type="protein sequence ID" value="AWW32805.1"/>
    <property type="molecule type" value="Genomic_DNA"/>
</dbReference>
<evidence type="ECO:0000256" key="1">
    <source>
        <dbReference type="SAM" id="Phobius"/>
    </source>
</evidence>
<evidence type="ECO:0000313" key="2">
    <source>
        <dbReference type="EMBL" id="AWW32805.1"/>
    </source>
</evidence>
<protein>
    <submittedName>
        <fullName evidence="2">DNA topoisomerase IV</fullName>
    </submittedName>
</protein>
<feature type="transmembrane region" description="Helical" evidence="1">
    <location>
        <begin position="50"/>
        <end position="74"/>
    </location>
</feature>
<sequence length="164" mass="18543">MNHRFAKAFHLITVLAFIVIFMYIYSGLPAMVGFELNEDGFAHGVMDKNIFFYIVIGIFLVLNILLVTPAKLIESGASPNIKRLFAKGDPFRDQMLTWIYSFVGVINVSIIVVVMYLFQLNGVMEETGRPSGVGLYILPVLFVVWTVILFILLTRKMKSVQSTK</sequence>
<keyword evidence="1" id="KW-0812">Transmembrane</keyword>
<evidence type="ECO:0000313" key="3">
    <source>
        <dbReference type="Proteomes" id="UP000248688"/>
    </source>
</evidence>
<accession>A0A2Z4IPI0</accession>
<feature type="transmembrane region" description="Helical" evidence="1">
    <location>
        <begin position="12"/>
        <end position="30"/>
    </location>
</feature>
<organism evidence="2 3">
    <name type="scientific">Echinicola strongylocentroti</name>
    <dbReference type="NCBI Taxonomy" id="1795355"/>
    <lineage>
        <taxon>Bacteria</taxon>
        <taxon>Pseudomonadati</taxon>
        <taxon>Bacteroidota</taxon>
        <taxon>Cytophagia</taxon>
        <taxon>Cytophagales</taxon>
        <taxon>Cyclobacteriaceae</taxon>
        <taxon>Echinicola</taxon>
    </lineage>
</organism>
<reference evidence="2 3" key="1">
    <citation type="submission" date="2018-06" db="EMBL/GenBank/DDBJ databases">
        <title>Echinicola strongylocentroti sp. nov., isolated from a sea urchin Strongylocentrotus intermedius.</title>
        <authorList>
            <person name="Bae S.S."/>
        </authorList>
    </citation>
    <scope>NUCLEOTIDE SEQUENCE [LARGE SCALE GENOMIC DNA]</scope>
    <source>
        <strain evidence="2 3">MEBiC08714</strain>
    </source>
</reference>